<dbReference type="Proteomes" id="UP001141327">
    <property type="component" value="Unassembled WGS sequence"/>
</dbReference>
<keyword evidence="5" id="KW-0539">Nucleus</keyword>
<evidence type="ECO:0000256" key="3">
    <source>
        <dbReference type="ARBA" id="ARBA00022664"/>
    </source>
</evidence>
<evidence type="ECO:0000256" key="2">
    <source>
        <dbReference type="ARBA" id="ARBA00007413"/>
    </source>
</evidence>
<keyword evidence="8" id="KW-1185">Reference proteome</keyword>
<evidence type="ECO:0000259" key="6">
    <source>
        <dbReference type="SMART" id="SM00543"/>
    </source>
</evidence>
<evidence type="ECO:0000313" key="7">
    <source>
        <dbReference type="EMBL" id="KAJ4454934.1"/>
    </source>
</evidence>
<dbReference type="InterPro" id="IPR015172">
    <property type="entry name" value="MIF4G-like_typ-1"/>
</dbReference>
<gene>
    <name evidence="7" type="ORF">PAPYR_10227</name>
</gene>
<proteinExistence type="inferred from homology"/>
<feature type="domain" description="MIF4G" evidence="6">
    <location>
        <begin position="2"/>
        <end position="248"/>
    </location>
</feature>
<evidence type="ECO:0000256" key="5">
    <source>
        <dbReference type="ARBA" id="ARBA00023242"/>
    </source>
</evidence>
<dbReference type="EMBL" id="JAPMOS010000127">
    <property type="protein sequence ID" value="KAJ4454934.1"/>
    <property type="molecule type" value="Genomic_DNA"/>
</dbReference>
<sequence>MSATLDQLLVRIGETGLNLEQNLDHFVNKALSIEIPTKKPQILKTMFRCITELSVKTSVYASLVGLVQLGNPDFGHDVVDRAHAELQSALDHYDFSSVRLLVRFCAELAKTHVVSYASLFDLLTTFLGVLDTTPSETPDSLLDSATRSRQIQLRRDFFVYVVLAVFPWVGSDLARYDNVKLQAILTRIEAYLHTRDRSVLPALHVWSVPRTDSTVVALRTGIPHAQVDKNSDYLDLLYQDVVRLREDQWQVAAILRPNPAFMARFDAASVQHPIPPLVIPPESSAMHYPLNFVPFQLFNPDHEYQNVKSVDRWLVREYTRDILYHFRESHKLCAQQLQQMPVNLPKAELALLVAETLFGELLRLPMPPLKSLYYAYTLVAWCKAESEMHRTVGRIVAMIFERCMEMDAEANERFANWMALHLSSFDFQYPYAMWSPMAALAPDHPQRLFVTAVLERCIRLSYWDRIAKLVPDELKPLLPPRPHPDSQAEKGDHYQLVRPLVEALRKPGQTPDGALAFFETTAASPYPAEARLEIFMLAVLEAGGQPLSHLLLFLEMYLPALGKLRVAVADPARVVIKAVTAYWHNSIQMVTIVIERLLTYRVLDLPALVEWLVTEPVAKDFTKSYPWELLHHALGKAMSRVAVVERDLKALQENQTAAPRGVDRALIEEALNRTRRDLQALHILFFRRMAALLSAHLVKCEGDHTDYRTPWYFCATSRLLSVGRRYREDLQPCLPELREIAQQADPRLRAVFEDIEAIPPFHTPVS</sequence>
<name>A0ABQ8U6I2_9EUKA</name>
<dbReference type="Pfam" id="PF02854">
    <property type="entry name" value="MIF4G"/>
    <property type="match status" value="1"/>
</dbReference>
<organism evidence="7 8">
    <name type="scientific">Paratrimastix pyriformis</name>
    <dbReference type="NCBI Taxonomy" id="342808"/>
    <lineage>
        <taxon>Eukaryota</taxon>
        <taxon>Metamonada</taxon>
        <taxon>Preaxostyla</taxon>
        <taxon>Paratrimastigidae</taxon>
        <taxon>Paratrimastix</taxon>
    </lineage>
</organism>
<dbReference type="InterPro" id="IPR003890">
    <property type="entry name" value="MIF4G-like_typ-3"/>
</dbReference>
<dbReference type="PANTHER" id="PTHR12412">
    <property type="entry name" value="CAP BINDING PROTEIN"/>
    <property type="match status" value="1"/>
</dbReference>
<accession>A0ABQ8U6I2</accession>
<dbReference type="InterPro" id="IPR027159">
    <property type="entry name" value="CBP80"/>
</dbReference>
<evidence type="ECO:0000256" key="4">
    <source>
        <dbReference type="ARBA" id="ARBA00023187"/>
    </source>
</evidence>
<evidence type="ECO:0000313" key="8">
    <source>
        <dbReference type="Proteomes" id="UP001141327"/>
    </source>
</evidence>
<dbReference type="Pfam" id="PF09090">
    <property type="entry name" value="MIF4G_like_2"/>
    <property type="match status" value="1"/>
</dbReference>
<dbReference type="SUPFAM" id="SSF48371">
    <property type="entry name" value="ARM repeat"/>
    <property type="match status" value="3"/>
</dbReference>
<comment type="subcellular location">
    <subcellularLocation>
        <location evidence="1">Nucleus</location>
    </subcellularLocation>
</comment>
<dbReference type="SMART" id="SM00543">
    <property type="entry name" value="MIF4G"/>
    <property type="match status" value="1"/>
</dbReference>
<protein>
    <submittedName>
        <fullName evidence="7">Nuclear cap-binding protein subunit 1</fullName>
    </submittedName>
</protein>
<evidence type="ECO:0000256" key="1">
    <source>
        <dbReference type="ARBA" id="ARBA00004123"/>
    </source>
</evidence>
<dbReference type="PANTHER" id="PTHR12412:SF2">
    <property type="entry name" value="NUCLEAR CAP-BINDING PROTEIN SUBUNIT 1"/>
    <property type="match status" value="1"/>
</dbReference>
<reference evidence="7" key="1">
    <citation type="journal article" date="2022" name="bioRxiv">
        <title>Genomics of Preaxostyla Flagellates Illuminates Evolutionary Transitions and the Path Towards Mitochondrial Loss.</title>
        <authorList>
            <person name="Novak L.V.F."/>
            <person name="Treitli S.C."/>
            <person name="Pyrih J."/>
            <person name="Halakuc P."/>
            <person name="Pipaliya S.V."/>
            <person name="Vacek V."/>
            <person name="Brzon O."/>
            <person name="Soukal P."/>
            <person name="Eme L."/>
            <person name="Dacks J.B."/>
            <person name="Karnkowska A."/>
            <person name="Elias M."/>
            <person name="Hampl V."/>
        </authorList>
    </citation>
    <scope>NUCLEOTIDE SEQUENCE</scope>
    <source>
        <strain evidence="7">RCP-MX</strain>
    </source>
</reference>
<keyword evidence="4" id="KW-0508">mRNA splicing</keyword>
<dbReference type="Gene3D" id="1.25.40.180">
    <property type="match status" value="3"/>
</dbReference>
<dbReference type="InterPro" id="IPR015174">
    <property type="entry name" value="MIF4G-like_typ-2"/>
</dbReference>
<comment type="similarity">
    <text evidence="2">Belongs to the NCBP1 family.</text>
</comment>
<dbReference type="InterPro" id="IPR016024">
    <property type="entry name" value="ARM-type_fold"/>
</dbReference>
<dbReference type="Pfam" id="PF09088">
    <property type="entry name" value="MIF4G_like"/>
    <property type="match status" value="1"/>
</dbReference>
<keyword evidence="3" id="KW-0507">mRNA processing</keyword>
<comment type="caution">
    <text evidence="7">The sequence shown here is derived from an EMBL/GenBank/DDBJ whole genome shotgun (WGS) entry which is preliminary data.</text>
</comment>